<feature type="compositionally biased region" description="Basic and acidic residues" evidence="1">
    <location>
        <begin position="203"/>
        <end position="233"/>
    </location>
</feature>
<evidence type="ECO:0000313" key="2">
    <source>
        <dbReference type="EMBL" id="KAK1341933.1"/>
    </source>
</evidence>
<reference evidence="2" key="1">
    <citation type="submission" date="2023-06" db="EMBL/GenBank/DDBJ databases">
        <title>Reference genome for the Northern bat (Eptesicus nilssonii), a most northern bat species.</title>
        <authorList>
            <person name="Laine V.N."/>
            <person name="Pulliainen A.T."/>
            <person name="Lilley T.M."/>
        </authorList>
    </citation>
    <scope>NUCLEOTIDE SEQUENCE</scope>
    <source>
        <strain evidence="2">BLF_Eptnil</strain>
        <tissue evidence="2">Kidney</tissue>
    </source>
</reference>
<accession>A0AA40I2P6</accession>
<feature type="compositionally biased region" description="Basic and acidic residues" evidence="1">
    <location>
        <begin position="525"/>
        <end position="543"/>
    </location>
</feature>
<dbReference type="EMBL" id="JAULJE010000006">
    <property type="protein sequence ID" value="KAK1341933.1"/>
    <property type="molecule type" value="Genomic_DNA"/>
</dbReference>
<sequence>MLIPDPGAHGLSQTQGRVASPDPGAQASENPDPGAHGLTRTRAWLTRIQGPTASPGPGTQAHPDPGAHGLTRTRARLTRIQGPTASPGPGARLTRIQGPTASPGPGTQAHPDPGAHGLTRTRGQAHPDPGAHGLTRTRARLTRIQGPTASPGPGTQAHPDPGPTASPGPGTQAHPDPGAHGLTRTRGQAHPDPGAHGLTQTRVNKEWDGMDEKEKERSGKDQRKKGGEGKELMELDGKVKVTLKGHGEQSLALQRDFAQFTGCRPAPSDFAVFRHSSHLEVGICRPAPPPPPPPPRQFGFCCVGFAVPFDEDPQPLQLSPEKASVACTPKPTPQSGLASRGLVFSIRKLSYLTLARSPVVGKLRLASHMRLFGPLRQPHGLKCMQHLLQARGNRLHYAAGASDAGLMAQQLWVLALLLGLERTITDDGTPTTKLSIRYDSEEHQLTQHQIQVLSNQRTHSPYLNAAHHADRTRGGLVSKCLSESGSGRSAAIVPEQVKSVIPCGGSHPSRLQLPVALRVHSPSRKPPEAKVEQEQWSPKRNEQ</sequence>
<feature type="region of interest" description="Disordered" evidence="1">
    <location>
        <begin position="1"/>
        <end position="233"/>
    </location>
</feature>
<organism evidence="2 3">
    <name type="scientific">Cnephaeus nilssonii</name>
    <name type="common">Northern bat</name>
    <name type="synonym">Eptesicus nilssonii</name>
    <dbReference type="NCBI Taxonomy" id="3371016"/>
    <lineage>
        <taxon>Eukaryota</taxon>
        <taxon>Metazoa</taxon>
        <taxon>Chordata</taxon>
        <taxon>Craniata</taxon>
        <taxon>Vertebrata</taxon>
        <taxon>Euteleostomi</taxon>
        <taxon>Mammalia</taxon>
        <taxon>Eutheria</taxon>
        <taxon>Laurasiatheria</taxon>
        <taxon>Chiroptera</taxon>
        <taxon>Yangochiroptera</taxon>
        <taxon>Vespertilionidae</taxon>
        <taxon>Cnephaeus</taxon>
    </lineage>
</organism>
<keyword evidence="3" id="KW-1185">Reference proteome</keyword>
<proteinExistence type="predicted"/>
<feature type="region of interest" description="Disordered" evidence="1">
    <location>
        <begin position="520"/>
        <end position="543"/>
    </location>
</feature>
<dbReference type="AlphaFoldDB" id="A0AA40I2P6"/>
<dbReference type="Proteomes" id="UP001177744">
    <property type="component" value="Unassembled WGS sequence"/>
</dbReference>
<evidence type="ECO:0000256" key="1">
    <source>
        <dbReference type="SAM" id="MobiDB-lite"/>
    </source>
</evidence>
<protein>
    <submittedName>
        <fullName evidence="2">Uncharacterized protein</fullName>
    </submittedName>
</protein>
<name>A0AA40I2P6_CNENI</name>
<comment type="caution">
    <text evidence="2">The sequence shown here is derived from an EMBL/GenBank/DDBJ whole genome shotgun (WGS) entry which is preliminary data.</text>
</comment>
<gene>
    <name evidence="2" type="ORF">QTO34_016684</name>
</gene>
<evidence type="ECO:0000313" key="3">
    <source>
        <dbReference type="Proteomes" id="UP001177744"/>
    </source>
</evidence>